<accession>A0A0Q9X2M4</accession>
<dbReference type="EMBL" id="CH933806">
    <property type="protein sequence ID" value="KRG02101.1"/>
    <property type="molecule type" value="Genomic_DNA"/>
</dbReference>
<reference evidence="1 2" key="1">
    <citation type="journal article" date="2007" name="Nature">
        <title>Evolution of genes and genomes on the Drosophila phylogeny.</title>
        <authorList>
            <consortium name="Drosophila 12 Genomes Consortium"/>
            <person name="Clark A.G."/>
            <person name="Eisen M.B."/>
            <person name="Smith D.R."/>
            <person name="Bergman C.M."/>
            <person name="Oliver B."/>
            <person name="Markow T.A."/>
            <person name="Kaufman T.C."/>
            <person name="Kellis M."/>
            <person name="Gelbart W."/>
            <person name="Iyer V.N."/>
            <person name="Pollard D.A."/>
            <person name="Sackton T.B."/>
            <person name="Larracuente A.M."/>
            <person name="Singh N.D."/>
            <person name="Abad J.P."/>
            <person name="Abt D.N."/>
            <person name="Adryan B."/>
            <person name="Aguade M."/>
            <person name="Akashi H."/>
            <person name="Anderson W.W."/>
            <person name="Aquadro C.F."/>
            <person name="Ardell D.H."/>
            <person name="Arguello R."/>
            <person name="Artieri C.G."/>
            <person name="Barbash D.A."/>
            <person name="Barker D."/>
            <person name="Barsanti P."/>
            <person name="Batterham P."/>
            <person name="Batzoglou S."/>
            <person name="Begun D."/>
            <person name="Bhutkar A."/>
            <person name="Blanco E."/>
            <person name="Bosak S.A."/>
            <person name="Bradley R.K."/>
            <person name="Brand A.D."/>
            <person name="Brent M.R."/>
            <person name="Brooks A.N."/>
            <person name="Brown R.H."/>
            <person name="Butlin R.K."/>
            <person name="Caggese C."/>
            <person name="Calvi B.R."/>
            <person name="Bernardo de Carvalho A."/>
            <person name="Caspi A."/>
            <person name="Castrezana S."/>
            <person name="Celniker S.E."/>
            <person name="Chang J.L."/>
            <person name="Chapple C."/>
            <person name="Chatterji S."/>
            <person name="Chinwalla A."/>
            <person name="Civetta A."/>
            <person name="Clifton S.W."/>
            <person name="Comeron J.M."/>
            <person name="Costello J.C."/>
            <person name="Coyne J.A."/>
            <person name="Daub J."/>
            <person name="David R.G."/>
            <person name="Delcher A.L."/>
            <person name="Delehaunty K."/>
            <person name="Do C.B."/>
            <person name="Ebling H."/>
            <person name="Edwards K."/>
            <person name="Eickbush T."/>
            <person name="Evans J.D."/>
            <person name="Filipski A."/>
            <person name="Findeiss S."/>
            <person name="Freyhult E."/>
            <person name="Fulton L."/>
            <person name="Fulton R."/>
            <person name="Garcia A.C."/>
            <person name="Gardiner A."/>
            <person name="Garfield D.A."/>
            <person name="Garvin B.E."/>
            <person name="Gibson G."/>
            <person name="Gilbert D."/>
            <person name="Gnerre S."/>
            <person name="Godfrey J."/>
            <person name="Good R."/>
            <person name="Gotea V."/>
            <person name="Gravely B."/>
            <person name="Greenberg A.J."/>
            <person name="Griffiths-Jones S."/>
            <person name="Gross S."/>
            <person name="Guigo R."/>
            <person name="Gustafson E.A."/>
            <person name="Haerty W."/>
            <person name="Hahn M.W."/>
            <person name="Halligan D.L."/>
            <person name="Halpern A.L."/>
            <person name="Halter G.M."/>
            <person name="Han M.V."/>
            <person name="Heger A."/>
            <person name="Hillier L."/>
            <person name="Hinrichs A.S."/>
            <person name="Holmes I."/>
            <person name="Hoskins R.A."/>
            <person name="Hubisz M.J."/>
            <person name="Hultmark D."/>
            <person name="Huntley M.A."/>
            <person name="Jaffe D.B."/>
            <person name="Jagadeeshan S."/>
            <person name="Jeck W.R."/>
            <person name="Johnson J."/>
            <person name="Jones C.D."/>
            <person name="Jordan W.C."/>
            <person name="Karpen G.H."/>
            <person name="Kataoka E."/>
            <person name="Keightley P.D."/>
            <person name="Kheradpour P."/>
            <person name="Kirkness E.F."/>
            <person name="Koerich L.B."/>
            <person name="Kristiansen K."/>
            <person name="Kudrna D."/>
            <person name="Kulathinal R.J."/>
            <person name="Kumar S."/>
            <person name="Kwok R."/>
            <person name="Lander E."/>
            <person name="Langley C.H."/>
            <person name="Lapoint R."/>
            <person name="Lazzaro B.P."/>
            <person name="Lee S.J."/>
            <person name="Levesque L."/>
            <person name="Li R."/>
            <person name="Lin C.F."/>
            <person name="Lin M.F."/>
            <person name="Lindblad-Toh K."/>
            <person name="Llopart A."/>
            <person name="Long M."/>
            <person name="Low L."/>
            <person name="Lozovsky E."/>
            <person name="Lu J."/>
            <person name="Luo M."/>
            <person name="Machado C.A."/>
            <person name="Makalowski W."/>
            <person name="Marzo M."/>
            <person name="Matsuda M."/>
            <person name="Matzkin L."/>
            <person name="McAllister B."/>
            <person name="McBride C.S."/>
            <person name="McKernan B."/>
            <person name="McKernan K."/>
            <person name="Mendez-Lago M."/>
            <person name="Minx P."/>
            <person name="Mollenhauer M.U."/>
            <person name="Montooth K."/>
            <person name="Mount S.M."/>
            <person name="Mu X."/>
            <person name="Myers E."/>
            <person name="Negre B."/>
            <person name="Newfeld S."/>
            <person name="Nielsen R."/>
            <person name="Noor M.A."/>
            <person name="O'Grady P."/>
            <person name="Pachter L."/>
            <person name="Papaceit M."/>
            <person name="Parisi M.J."/>
            <person name="Parisi M."/>
            <person name="Parts L."/>
            <person name="Pedersen J.S."/>
            <person name="Pesole G."/>
            <person name="Phillippy A.M."/>
            <person name="Ponting C.P."/>
            <person name="Pop M."/>
            <person name="Porcelli D."/>
            <person name="Powell J.R."/>
            <person name="Prohaska S."/>
            <person name="Pruitt K."/>
            <person name="Puig M."/>
            <person name="Quesneville H."/>
            <person name="Ram K.R."/>
            <person name="Rand D."/>
            <person name="Rasmussen M.D."/>
            <person name="Reed L.K."/>
            <person name="Reenan R."/>
            <person name="Reily A."/>
            <person name="Remington K.A."/>
            <person name="Rieger T.T."/>
            <person name="Ritchie M.G."/>
            <person name="Robin C."/>
            <person name="Rogers Y.H."/>
            <person name="Rohde C."/>
            <person name="Rozas J."/>
            <person name="Rubenfield M.J."/>
            <person name="Ruiz A."/>
            <person name="Russo S."/>
            <person name="Salzberg S.L."/>
            <person name="Sanchez-Gracia A."/>
            <person name="Saranga D.J."/>
            <person name="Sato H."/>
            <person name="Schaeffer S.W."/>
            <person name="Schatz M.C."/>
            <person name="Schlenke T."/>
            <person name="Schwartz R."/>
            <person name="Segarra C."/>
            <person name="Singh R.S."/>
            <person name="Sirot L."/>
            <person name="Sirota M."/>
            <person name="Sisneros N.B."/>
            <person name="Smith C.D."/>
            <person name="Smith T.F."/>
            <person name="Spieth J."/>
            <person name="Stage D.E."/>
            <person name="Stark A."/>
            <person name="Stephan W."/>
            <person name="Strausberg R.L."/>
            <person name="Strempel S."/>
            <person name="Sturgill D."/>
            <person name="Sutton G."/>
            <person name="Sutton G.G."/>
            <person name="Tao W."/>
            <person name="Teichmann S."/>
            <person name="Tobari Y.N."/>
            <person name="Tomimura Y."/>
            <person name="Tsolas J.M."/>
            <person name="Valente V.L."/>
            <person name="Venter E."/>
            <person name="Venter J.C."/>
            <person name="Vicario S."/>
            <person name="Vieira F.G."/>
            <person name="Vilella A.J."/>
            <person name="Villasante A."/>
            <person name="Walenz B."/>
            <person name="Wang J."/>
            <person name="Wasserman M."/>
            <person name="Watts T."/>
            <person name="Wilson D."/>
            <person name="Wilson R.K."/>
            <person name="Wing R.A."/>
            <person name="Wolfner M.F."/>
            <person name="Wong A."/>
            <person name="Wong G.K."/>
            <person name="Wu C.I."/>
            <person name="Wu G."/>
            <person name="Yamamoto D."/>
            <person name="Yang H.P."/>
            <person name="Yang S.P."/>
            <person name="Yorke J.A."/>
            <person name="Yoshida K."/>
            <person name="Zdobnov E."/>
            <person name="Zhang P."/>
            <person name="Zhang Y."/>
            <person name="Zimin A.V."/>
            <person name="Baldwin J."/>
            <person name="Abdouelleil A."/>
            <person name="Abdulkadir J."/>
            <person name="Abebe A."/>
            <person name="Abera B."/>
            <person name="Abreu J."/>
            <person name="Acer S.C."/>
            <person name="Aftuck L."/>
            <person name="Alexander A."/>
            <person name="An P."/>
            <person name="Anderson E."/>
            <person name="Anderson S."/>
            <person name="Arachi H."/>
            <person name="Azer M."/>
            <person name="Bachantsang P."/>
            <person name="Barry A."/>
            <person name="Bayul T."/>
            <person name="Berlin A."/>
            <person name="Bessette D."/>
            <person name="Bloom T."/>
            <person name="Blye J."/>
            <person name="Boguslavskiy L."/>
            <person name="Bonnet C."/>
            <person name="Boukhgalter B."/>
            <person name="Bourzgui I."/>
            <person name="Brown A."/>
            <person name="Cahill P."/>
            <person name="Channer S."/>
            <person name="Cheshatsang Y."/>
            <person name="Chuda L."/>
            <person name="Citroen M."/>
            <person name="Collymore A."/>
            <person name="Cooke P."/>
            <person name="Costello M."/>
            <person name="D'Aco K."/>
            <person name="Daza R."/>
            <person name="De Haan G."/>
            <person name="DeGray S."/>
            <person name="DeMaso C."/>
            <person name="Dhargay N."/>
            <person name="Dooley K."/>
            <person name="Dooley E."/>
            <person name="Doricent M."/>
            <person name="Dorje P."/>
            <person name="Dorjee K."/>
            <person name="Dupes A."/>
            <person name="Elong R."/>
            <person name="Falk J."/>
            <person name="Farina A."/>
            <person name="Faro S."/>
            <person name="Ferguson D."/>
            <person name="Fisher S."/>
            <person name="Foley C.D."/>
            <person name="Franke A."/>
            <person name="Friedrich D."/>
            <person name="Gadbois L."/>
            <person name="Gearin G."/>
            <person name="Gearin C.R."/>
            <person name="Giannoukos G."/>
            <person name="Goode T."/>
            <person name="Graham J."/>
            <person name="Grandbois E."/>
            <person name="Grewal S."/>
            <person name="Gyaltsen K."/>
            <person name="Hafez N."/>
            <person name="Hagos B."/>
            <person name="Hall J."/>
            <person name="Henson C."/>
            <person name="Hollinger A."/>
            <person name="Honan T."/>
            <person name="Huard M.D."/>
            <person name="Hughes L."/>
            <person name="Hurhula B."/>
            <person name="Husby M.E."/>
            <person name="Kamat A."/>
            <person name="Kanga B."/>
            <person name="Kashin S."/>
            <person name="Khazanovich D."/>
            <person name="Kisner P."/>
            <person name="Lance K."/>
            <person name="Lara M."/>
            <person name="Lee W."/>
            <person name="Lennon N."/>
            <person name="Letendre F."/>
            <person name="LeVine R."/>
            <person name="Lipovsky A."/>
            <person name="Liu X."/>
            <person name="Liu J."/>
            <person name="Liu S."/>
            <person name="Lokyitsang T."/>
            <person name="Lokyitsang Y."/>
            <person name="Lubonja R."/>
            <person name="Lui A."/>
            <person name="MacDonald P."/>
            <person name="Magnisalis V."/>
            <person name="Maru K."/>
            <person name="Matthews C."/>
            <person name="McCusker W."/>
            <person name="McDonough S."/>
            <person name="Mehta T."/>
            <person name="Meldrim J."/>
            <person name="Meneus L."/>
            <person name="Mihai O."/>
            <person name="Mihalev A."/>
            <person name="Mihova T."/>
            <person name="Mittelman R."/>
            <person name="Mlenga V."/>
            <person name="Montmayeur A."/>
            <person name="Mulrain L."/>
            <person name="Navidi A."/>
            <person name="Naylor J."/>
            <person name="Negash T."/>
            <person name="Nguyen T."/>
            <person name="Nguyen N."/>
            <person name="Nicol R."/>
            <person name="Norbu C."/>
            <person name="Norbu N."/>
            <person name="Novod N."/>
            <person name="O'Neill B."/>
            <person name="Osman S."/>
            <person name="Markiewicz E."/>
            <person name="Oyono O.L."/>
            <person name="Patti C."/>
            <person name="Phunkhang P."/>
            <person name="Pierre F."/>
            <person name="Priest M."/>
            <person name="Raghuraman S."/>
            <person name="Rege F."/>
            <person name="Reyes R."/>
            <person name="Rise C."/>
            <person name="Rogov P."/>
            <person name="Ross K."/>
            <person name="Ryan E."/>
            <person name="Settipalli S."/>
            <person name="Shea T."/>
            <person name="Sherpa N."/>
            <person name="Shi L."/>
            <person name="Shih D."/>
            <person name="Sparrow T."/>
            <person name="Spaulding J."/>
            <person name="Stalker J."/>
            <person name="Stange-Thomann N."/>
            <person name="Stavropoulos S."/>
            <person name="Stone C."/>
            <person name="Strader C."/>
            <person name="Tesfaye S."/>
            <person name="Thomson T."/>
            <person name="Thoulutsang Y."/>
            <person name="Thoulutsang D."/>
            <person name="Topham K."/>
            <person name="Topping I."/>
            <person name="Tsamla T."/>
            <person name="Vassiliev H."/>
            <person name="Vo A."/>
            <person name="Wangchuk T."/>
            <person name="Wangdi T."/>
            <person name="Weiand M."/>
            <person name="Wilkinson J."/>
            <person name="Wilson A."/>
            <person name="Yadav S."/>
            <person name="Young G."/>
            <person name="Yu Q."/>
            <person name="Zembek L."/>
            <person name="Zhong D."/>
            <person name="Zimmer A."/>
            <person name="Zwirko Z."/>
            <person name="Jaffe D.B."/>
            <person name="Alvarez P."/>
            <person name="Brockman W."/>
            <person name="Butler J."/>
            <person name="Chin C."/>
            <person name="Gnerre S."/>
            <person name="Grabherr M."/>
            <person name="Kleber M."/>
            <person name="Mauceli E."/>
            <person name="MacCallum I."/>
        </authorList>
    </citation>
    <scope>NUCLEOTIDE SEQUENCE [LARGE SCALE GENOMIC DNA]</scope>
    <source>
        <strain evidence="2">Tucson 15081-1352.22</strain>
    </source>
</reference>
<sequence length="73" mass="8674">MEPLFLLYIKVGSFFKFLNVECDIMDPQIIATEECRIRAFNRSENYLNIIANLEQRVTKLKVSFRFIKRERGG</sequence>
<evidence type="ECO:0000313" key="1">
    <source>
        <dbReference type="EMBL" id="KRG02101.1"/>
    </source>
</evidence>
<organism evidence="1 2">
    <name type="scientific">Drosophila mojavensis</name>
    <name type="common">Fruit fly</name>
    <dbReference type="NCBI Taxonomy" id="7230"/>
    <lineage>
        <taxon>Eukaryota</taxon>
        <taxon>Metazoa</taxon>
        <taxon>Ecdysozoa</taxon>
        <taxon>Arthropoda</taxon>
        <taxon>Hexapoda</taxon>
        <taxon>Insecta</taxon>
        <taxon>Pterygota</taxon>
        <taxon>Neoptera</taxon>
        <taxon>Endopterygota</taxon>
        <taxon>Diptera</taxon>
        <taxon>Brachycera</taxon>
        <taxon>Muscomorpha</taxon>
        <taxon>Ephydroidea</taxon>
        <taxon>Drosophilidae</taxon>
        <taxon>Drosophila</taxon>
    </lineage>
</organism>
<dbReference type="AlphaFoldDB" id="A0A0Q9X2M4"/>
<gene>
    <name evidence="1" type="primary">Dmoj\GI26261</name>
    <name evidence="1" type="ORF">Dmoj_GI26261</name>
</gene>
<evidence type="ECO:0000313" key="2">
    <source>
        <dbReference type="Proteomes" id="UP000009192"/>
    </source>
</evidence>
<protein>
    <submittedName>
        <fullName evidence="1">Uncharacterized protein</fullName>
    </submittedName>
</protein>
<dbReference type="Proteomes" id="UP000009192">
    <property type="component" value="Unassembled WGS sequence"/>
</dbReference>
<dbReference type="KEGG" id="dmo:Dmoj_GI26261"/>
<keyword evidence="2" id="KW-1185">Reference proteome</keyword>
<dbReference type="InParanoid" id="A0A0Q9X2M4"/>
<name>A0A0Q9X2M4_DROMO</name>
<proteinExistence type="predicted"/>